<dbReference type="SUPFAM" id="SSF48403">
    <property type="entry name" value="Ankyrin repeat"/>
    <property type="match status" value="1"/>
</dbReference>
<dbReference type="PANTHER" id="PTHR24171">
    <property type="entry name" value="ANKYRIN REPEAT DOMAIN-CONTAINING PROTEIN 39-RELATED"/>
    <property type="match status" value="1"/>
</dbReference>
<comment type="caution">
    <text evidence="4">The sequence shown here is derived from an EMBL/GenBank/DDBJ whole genome shotgun (WGS) entry which is preliminary data.</text>
</comment>
<feature type="repeat" description="ANK" evidence="3">
    <location>
        <begin position="120"/>
        <end position="154"/>
    </location>
</feature>
<feature type="repeat" description="ANK" evidence="3">
    <location>
        <begin position="155"/>
        <end position="187"/>
    </location>
</feature>
<evidence type="ECO:0000256" key="2">
    <source>
        <dbReference type="ARBA" id="ARBA00023043"/>
    </source>
</evidence>
<gene>
    <name evidence="4" type="ORF">BBP00_00002335</name>
</gene>
<dbReference type="PROSITE" id="PS50297">
    <property type="entry name" value="ANK_REP_REGION"/>
    <property type="match status" value="3"/>
</dbReference>
<reference evidence="4 5" key="1">
    <citation type="submission" date="2018-07" db="EMBL/GenBank/DDBJ databases">
        <title>Genome sequencing of oomycete isolates from Chile give support for New Zealand origin for Phytophthora kernoviae and make available the first Nothophytophthora sp. genome.</title>
        <authorList>
            <person name="Studholme D.J."/>
            <person name="Sanfuentes E."/>
            <person name="Panda P."/>
            <person name="Hill R."/>
            <person name="Sambles C."/>
            <person name="Grant M."/>
            <person name="Williams N.M."/>
            <person name="Mcdougal R.L."/>
        </authorList>
    </citation>
    <scope>NUCLEOTIDE SEQUENCE [LARGE SCALE GENOMIC DNA]</scope>
    <source>
        <strain evidence="4">Chile6</strain>
    </source>
</reference>
<dbReference type="PANTHER" id="PTHR24171:SF9">
    <property type="entry name" value="ANKYRIN REPEAT DOMAIN-CONTAINING PROTEIN 39"/>
    <property type="match status" value="1"/>
</dbReference>
<evidence type="ECO:0000313" key="4">
    <source>
        <dbReference type="EMBL" id="RLN66261.1"/>
    </source>
</evidence>
<dbReference type="InterPro" id="IPR002110">
    <property type="entry name" value="Ankyrin_rpt"/>
</dbReference>
<dbReference type="PRINTS" id="PR01415">
    <property type="entry name" value="ANKYRIN"/>
</dbReference>
<dbReference type="PROSITE" id="PS50088">
    <property type="entry name" value="ANK_REPEAT"/>
    <property type="match status" value="3"/>
</dbReference>
<accession>A0A3F2RXN9</accession>
<name>A0A3F2RXN9_9STRA</name>
<dbReference type="GO" id="GO:0085020">
    <property type="term" value="P:protein K6-linked ubiquitination"/>
    <property type="evidence" value="ECO:0007669"/>
    <property type="project" value="TreeGrafter"/>
</dbReference>
<sequence length="209" mass="22752">MSANRIVTKQTEELFQASENGDVNNVADLVNDPGADINWHCKQSDRNSPLHEAAFRGDPDILDLVLKKVLEKAEEEAAELINLRNQFGNTPLHNAARTGSPDCVSHLLRAGANATVRNVNGSIALHHACYCDKSNLAVAQLLVETGSNVNALDEQGYSPLIVAAKKNQVEVIDFLRKNGADTTLKTSFGENALHFAELRNNTDAIQLLE</sequence>
<dbReference type="SMART" id="SM00248">
    <property type="entry name" value="ANK"/>
    <property type="match status" value="4"/>
</dbReference>
<evidence type="ECO:0000256" key="3">
    <source>
        <dbReference type="PROSITE-ProRule" id="PRU00023"/>
    </source>
</evidence>
<dbReference type="GO" id="GO:0004842">
    <property type="term" value="F:ubiquitin-protein transferase activity"/>
    <property type="evidence" value="ECO:0007669"/>
    <property type="project" value="TreeGrafter"/>
</dbReference>
<dbReference type="Pfam" id="PF13637">
    <property type="entry name" value="Ank_4"/>
    <property type="match status" value="1"/>
</dbReference>
<proteinExistence type="predicted"/>
<dbReference type="Gene3D" id="1.25.40.20">
    <property type="entry name" value="Ankyrin repeat-containing domain"/>
    <property type="match status" value="2"/>
</dbReference>
<evidence type="ECO:0000256" key="1">
    <source>
        <dbReference type="ARBA" id="ARBA00022737"/>
    </source>
</evidence>
<dbReference type="Proteomes" id="UP000277300">
    <property type="component" value="Unassembled WGS sequence"/>
</dbReference>
<dbReference type="OrthoDB" id="93059at2759"/>
<dbReference type="Pfam" id="PF12796">
    <property type="entry name" value="Ank_2"/>
    <property type="match status" value="1"/>
</dbReference>
<protein>
    <submittedName>
        <fullName evidence="4">Uncharacterized protein</fullName>
    </submittedName>
</protein>
<dbReference type="InterPro" id="IPR036770">
    <property type="entry name" value="Ankyrin_rpt-contain_sf"/>
</dbReference>
<dbReference type="AlphaFoldDB" id="A0A3F2RXN9"/>
<evidence type="ECO:0000313" key="5">
    <source>
        <dbReference type="Proteomes" id="UP000277300"/>
    </source>
</evidence>
<feature type="repeat" description="ANK" evidence="3">
    <location>
        <begin position="87"/>
        <end position="119"/>
    </location>
</feature>
<dbReference type="EMBL" id="MBDO02000039">
    <property type="protein sequence ID" value="RLN66261.1"/>
    <property type="molecule type" value="Genomic_DNA"/>
</dbReference>
<keyword evidence="2 3" id="KW-0040">ANK repeat</keyword>
<organism evidence="4 5">
    <name type="scientific">Phytophthora kernoviae</name>
    <dbReference type="NCBI Taxonomy" id="325452"/>
    <lineage>
        <taxon>Eukaryota</taxon>
        <taxon>Sar</taxon>
        <taxon>Stramenopiles</taxon>
        <taxon>Oomycota</taxon>
        <taxon>Peronosporomycetes</taxon>
        <taxon>Peronosporales</taxon>
        <taxon>Peronosporaceae</taxon>
        <taxon>Phytophthora</taxon>
    </lineage>
</organism>
<keyword evidence="1" id="KW-0677">Repeat</keyword>